<proteinExistence type="predicted"/>
<dbReference type="EMBL" id="CAJPWZ010003139">
    <property type="protein sequence ID" value="CAG2253083.1"/>
    <property type="molecule type" value="Genomic_DNA"/>
</dbReference>
<name>A0A8S3V5Z2_MYTED</name>
<dbReference type="Proteomes" id="UP000683360">
    <property type="component" value="Unassembled WGS sequence"/>
</dbReference>
<evidence type="ECO:0000313" key="1">
    <source>
        <dbReference type="EMBL" id="CAG2253083.1"/>
    </source>
</evidence>
<comment type="caution">
    <text evidence="1">The sequence shown here is derived from an EMBL/GenBank/DDBJ whole genome shotgun (WGS) entry which is preliminary data.</text>
</comment>
<dbReference type="PANTHER" id="PTHR46919">
    <property type="entry name" value="ZINC FINGER, C3HC4 TYPE (RING FINGER) FAMILY PROTEIN"/>
    <property type="match status" value="1"/>
</dbReference>
<reference evidence="1" key="1">
    <citation type="submission" date="2021-03" db="EMBL/GenBank/DDBJ databases">
        <authorList>
            <person name="Bekaert M."/>
        </authorList>
    </citation>
    <scope>NUCLEOTIDE SEQUENCE</scope>
</reference>
<dbReference type="AlphaFoldDB" id="A0A8S3V5Z2"/>
<gene>
    <name evidence="1" type="ORF">MEDL_64671</name>
</gene>
<organism evidence="1 2">
    <name type="scientific">Mytilus edulis</name>
    <name type="common">Blue mussel</name>
    <dbReference type="NCBI Taxonomy" id="6550"/>
    <lineage>
        <taxon>Eukaryota</taxon>
        <taxon>Metazoa</taxon>
        <taxon>Spiralia</taxon>
        <taxon>Lophotrochozoa</taxon>
        <taxon>Mollusca</taxon>
        <taxon>Bivalvia</taxon>
        <taxon>Autobranchia</taxon>
        <taxon>Pteriomorphia</taxon>
        <taxon>Mytilida</taxon>
        <taxon>Mytiloidea</taxon>
        <taxon>Mytilidae</taxon>
        <taxon>Mytilinae</taxon>
        <taxon>Mytilus</taxon>
    </lineage>
</organism>
<keyword evidence="2" id="KW-1185">Reference proteome</keyword>
<dbReference type="PANTHER" id="PTHR46919:SF2">
    <property type="entry name" value="SACSIN"/>
    <property type="match status" value="1"/>
</dbReference>
<evidence type="ECO:0000313" key="2">
    <source>
        <dbReference type="Proteomes" id="UP000683360"/>
    </source>
</evidence>
<protein>
    <submittedName>
        <fullName evidence="1">SACS</fullName>
    </submittedName>
</protein>
<accession>A0A8S3V5Z2</accession>
<dbReference type="OrthoDB" id="5963011at2759"/>
<sequence length="487" mass="56084">MASNDKLDILHFILSSWNSPSLVGIELLPLQNGSFTLFGKREQDKRIIVCEEEMELFPGQEDVFCKHGVQTDLYRILVTMAENNEYQLCTMKELSTDDIATLLLGTIRKYNGKTTEFALRWKTATNAVAGKKWLTNVWKFLQDYDIDDFSDLHLLPSCSQGNKNFLYKISTKVLLKTYHGYKDLPDPVCKALSYLNIVIVDTLPKAIMNHEDINKFVYFPTIENVLQMLEDVTLRLDSSQAIQKFNKTCTEKERTKFANYIAKNSYLSSKVVNFISKLQIFKEKNSGRNVSSSEVNIIADTEQLPIKYHKESLVYSKHLHSTLINLQVPIIDMEDVVIDIMSCLQRGSHYSHNQMNLMMKFVMNKLKTFEHKQQILDIARNIKCVPNSRGEMKKANELFDPEDSDLKWIIIGQDLFPNMKTCPVTLKQVRKLGLKTGSEVNADDIVKCAKHIESNAHKEAQDRRSSQLFDFLQKNPCFYDSRIFPKG</sequence>